<evidence type="ECO:0000313" key="2">
    <source>
        <dbReference type="Proteomes" id="UP000054166"/>
    </source>
</evidence>
<reference evidence="2" key="2">
    <citation type="submission" date="2015-01" db="EMBL/GenBank/DDBJ databases">
        <title>Evolutionary Origins and Diversification of the Mycorrhizal Mutualists.</title>
        <authorList>
            <consortium name="DOE Joint Genome Institute"/>
            <consortium name="Mycorrhizal Genomics Consortium"/>
            <person name="Kohler A."/>
            <person name="Kuo A."/>
            <person name="Nagy L.G."/>
            <person name="Floudas D."/>
            <person name="Copeland A."/>
            <person name="Barry K.W."/>
            <person name="Cichocki N."/>
            <person name="Veneault-Fourrey C."/>
            <person name="LaButti K."/>
            <person name="Lindquist E.A."/>
            <person name="Lipzen A."/>
            <person name="Lundell T."/>
            <person name="Morin E."/>
            <person name="Murat C."/>
            <person name="Riley R."/>
            <person name="Ohm R."/>
            <person name="Sun H."/>
            <person name="Tunlid A."/>
            <person name="Henrissat B."/>
            <person name="Grigoriev I.V."/>
            <person name="Hibbett D.S."/>
            <person name="Martin F."/>
        </authorList>
    </citation>
    <scope>NUCLEOTIDE SEQUENCE [LARGE SCALE GENOMIC DNA]</scope>
    <source>
        <strain evidence="2">F 1598</strain>
    </source>
</reference>
<dbReference type="InParanoid" id="A0A0C3FRV4"/>
<sequence length="91" mass="10869">MASLLNYRHLQARRFNWHSEERVVFAISPPSCMILTNDVHRGRCQNCSGCDTEPSNALRRYRQDNDGNNRTRCSQYHSCNRTFWSFWVNRE</sequence>
<gene>
    <name evidence="1" type="ORF">PILCRDRAFT_311240</name>
</gene>
<organism evidence="1 2">
    <name type="scientific">Piloderma croceum (strain F 1598)</name>
    <dbReference type="NCBI Taxonomy" id="765440"/>
    <lineage>
        <taxon>Eukaryota</taxon>
        <taxon>Fungi</taxon>
        <taxon>Dikarya</taxon>
        <taxon>Basidiomycota</taxon>
        <taxon>Agaricomycotina</taxon>
        <taxon>Agaricomycetes</taxon>
        <taxon>Agaricomycetidae</taxon>
        <taxon>Atheliales</taxon>
        <taxon>Atheliaceae</taxon>
        <taxon>Piloderma</taxon>
    </lineage>
</organism>
<evidence type="ECO:0000313" key="1">
    <source>
        <dbReference type="EMBL" id="KIM86670.1"/>
    </source>
</evidence>
<dbReference type="EMBL" id="KN832981">
    <property type="protein sequence ID" value="KIM86670.1"/>
    <property type="molecule type" value="Genomic_DNA"/>
</dbReference>
<protein>
    <submittedName>
        <fullName evidence="1">Uncharacterized protein</fullName>
    </submittedName>
</protein>
<accession>A0A0C3FRV4</accession>
<dbReference type="AlphaFoldDB" id="A0A0C3FRV4"/>
<name>A0A0C3FRV4_PILCF</name>
<reference evidence="1 2" key="1">
    <citation type="submission" date="2014-04" db="EMBL/GenBank/DDBJ databases">
        <authorList>
            <consortium name="DOE Joint Genome Institute"/>
            <person name="Kuo A."/>
            <person name="Tarkka M."/>
            <person name="Buscot F."/>
            <person name="Kohler A."/>
            <person name="Nagy L.G."/>
            <person name="Floudas D."/>
            <person name="Copeland A."/>
            <person name="Barry K.W."/>
            <person name="Cichocki N."/>
            <person name="Veneault-Fourrey C."/>
            <person name="LaButti K."/>
            <person name="Lindquist E.A."/>
            <person name="Lipzen A."/>
            <person name="Lundell T."/>
            <person name="Morin E."/>
            <person name="Murat C."/>
            <person name="Sun H."/>
            <person name="Tunlid A."/>
            <person name="Henrissat B."/>
            <person name="Grigoriev I.V."/>
            <person name="Hibbett D.S."/>
            <person name="Martin F."/>
            <person name="Nordberg H.P."/>
            <person name="Cantor M.N."/>
            <person name="Hua S.X."/>
        </authorList>
    </citation>
    <scope>NUCLEOTIDE SEQUENCE [LARGE SCALE GENOMIC DNA]</scope>
    <source>
        <strain evidence="1 2">F 1598</strain>
    </source>
</reference>
<keyword evidence="2" id="KW-1185">Reference proteome</keyword>
<dbReference type="HOGENOM" id="CLU_2427816_0_0_1"/>
<proteinExistence type="predicted"/>
<dbReference type="Proteomes" id="UP000054166">
    <property type="component" value="Unassembled WGS sequence"/>
</dbReference>